<proteinExistence type="predicted"/>
<keyword evidence="2" id="KW-1133">Transmembrane helix</keyword>
<comment type="caution">
    <text evidence="3">The sequence shown here is derived from an EMBL/GenBank/DDBJ whole genome shotgun (WGS) entry which is preliminary data.</text>
</comment>
<sequence length="860" mass="100325">MGNTTLDDEEESKSTSNKKCKCTKPSLPKVLYCINLTFITIILIAVLIILYFTICGIVFLNLYYFVYQWISLLTKNAFHMIISIFSNFSDFGLFFILTLVSAFLVQNYTEIIETVFLIYYKLIKFNQVSKNIRIRVMWIELTIEVVIIIILLVFIIKLLFYSAVIFECLILASICFGRIFSNIKKFILKKCQNPVQENENQTKNPFEPSSNEESIENSENENSIEIQESENSNNIQKVESQSENNNDNNENVSEDFTNGIIADDIFLSIIKKFIEQWNKNIFLIAFFDGMFYQPKNQNEQLKIRFPKHQMSYKILISLIILGFQFYSLFNPFFTGTITIGEFFTFLVVKTVYCTKILAFNLIDIVFNKRRVIKSLKQNFLAKYVFYFVIFLYFAICVAFLVILTISKISVIFPTIDNLNYIEDNSKWFRLGKNQTITPESFCFTQAQKDGSLKTEDFAMLVTLPRLYDVTKYGKCYIKPSMRGMFNSTMKYIFGKDYEKDGIYILCKSLTHYPFLIISSDKILKQTLTHFPDNKITFLEKQFNIENKNYFEHFSTENLTEKGKLIYKSYEDCVSLKNSENCEEIWDNFTQYYWPNIHSSEYEDIPGFERYQISIDADMIIQPSFITEDGELWAGTHYIIGGTYEDSWSVGFFIETIVRYYIPNFLDNFIPLYSLIRSLLTDVFLRIEWFNKHFFYFDVSSSKEMESIVSLYSIFNFSHQSIFVIGHTISGTSFKGVSFLTDIQGITFEASGGENYVKFIDKSDLKKMGESKSQITNIYSAETIFSGNDENCDVNGALPKKFNLPSVYDTACLTSMVCSDTRKYVPFCMQAMTRLKKDPVKEFNSTYDAYLNFYGYHVDDL</sequence>
<protein>
    <submittedName>
        <fullName evidence="3">Uncharacterized protein</fullName>
    </submittedName>
</protein>
<organism evidence="3 4">
    <name type="scientific">Tritrichomonas musculus</name>
    <dbReference type="NCBI Taxonomy" id="1915356"/>
    <lineage>
        <taxon>Eukaryota</taxon>
        <taxon>Metamonada</taxon>
        <taxon>Parabasalia</taxon>
        <taxon>Tritrichomonadida</taxon>
        <taxon>Tritrichomonadidae</taxon>
        <taxon>Tritrichomonas</taxon>
    </lineage>
</organism>
<feature type="transmembrane region" description="Helical" evidence="2">
    <location>
        <begin position="36"/>
        <end position="65"/>
    </location>
</feature>
<feature type="transmembrane region" description="Helical" evidence="2">
    <location>
        <begin position="342"/>
        <end position="362"/>
    </location>
</feature>
<keyword evidence="4" id="KW-1185">Reference proteome</keyword>
<name>A0ABR2JNM8_9EUKA</name>
<evidence type="ECO:0000256" key="2">
    <source>
        <dbReference type="SAM" id="Phobius"/>
    </source>
</evidence>
<keyword evidence="2" id="KW-0472">Membrane</keyword>
<evidence type="ECO:0000313" key="4">
    <source>
        <dbReference type="Proteomes" id="UP001470230"/>
    </source>
</evidence>
<feature type="region of interest" description="Disordered" evidence="1">
    <location>
        <begin position="198"/>
        <end position="252"/>
    </location>
</feature>
<feature type="transmembrane region" description="Helical" evidence="2">
    <location>
        <begin position="312"/>
        <end position="330"/>
    </location>
</feature>
<evidence type="ECO:0000256" key="1">
    <source>
        <dbReference type="SAM" id="MobiDB-lite"/>
    </source>
</evidence>
<gene>
    <name evidence="3" type="ORF">M9Y10_003106</name>
</gene>
<feature type="transmembrane region" description="Helical" evidence="2">
    <location>
        <begin position="160"/>
        <end position="180"/>
    </location>
</feature>
<feature type="transmembrane region" description="Helical" evidence="2">
    <location>
        <begin position="383"/>
        <end position="405"/>
    </location>
</feature>
<feature type="transmembrane region" description="Helical" evidence="2">
    <location>
        <begin position="134"/>
        <end position="154"/>
    </location>
</feature>
<feature type="transmembrane region" description="Helical" evidence="2">
    <location>
        <begin position="77"/>
        <end position="97"/>
    </location>
</feature>
<feature type="compositionally biased region" description="Polar residues" evidence="1">
    <location>
        <begin position="198"/>
        <end position="208"/>
    </location>
</feature>
<dbReference type="EMBL" id="JAPFFF010000010">
    <property type="protein sequence ID" value="KAK8880432.1"/>
    <property type="molecule type" value="Genomic_DNA"/>
</dbReference>
<evidence type="ECO:0000313" key="3">
    <source>
        <dbReference type="EMBL" id="KAK8880432.1"/>
    </source>
</evidence>
<feature type="compositionally biased region" description="Low complexity" evidence="1">
    <location>
        <begin position="220"/>
        <end position="252"/>
    </location>
</feature>
<dbReference type="Proteomes" id="UP001470230">
    <property type="component" value="Unassembled WGS sequence"/>
</dbReference>
<reference evidence="3 4" key="1">
    <citation type="submission" date="2024-04" db="EMBL/GenBank/DDBJ databases">
        <title>Tritrichomonas musculus Genome.</title>
        <authorList>
            <person name="Alves-Ferreira E."/>
            <person name="Grigg M."/>
            <person name="Lorenzi H."/>
            <person name="Galac M."/>
        </authorList>
    </citation>
    <scope>NUCLEOTIDE SEQUENCE [LARGE SCALE GENOMIC DNA]</scope>
    <source>
        <strain evidence="3 4">EAF2021</strain>
    </source>
</reference>
<keyword evidence="2" id="KW-0812">Transmembrane</keyword>
<accession>A0ABR2JNM8</accession>